<dbReference type="Proteomes" id="UP001201273">
    <property type="component" value="Unassembled WGS sequence"/>
</dbReference>
<organism evidence="2 3">
    <name type="scientific">Motilimonas cestriensis</name>
    <dbReference type="NCBI Taxonomy" id="2742685"/>
    <lineage>
        <taxon>Bacteria</taxon>
        <taxon>Pseudomonadati</taxon>
        <taxon>Pseudomonadota</taxon>
        <taxon>Gammaproteobacteria</taxon>
        <taxon>Alteromonadales</taxon>
        <taxon>Alteromonadales genera incertae sedis</taxon>
        <taxon>Motilimonas</taxon>
    </lineage>
</organism>
<keyword evidence="1" id="KW-0732">Signal</keyword>
<evidence type="ECO:0000313" key="3">
    <source>
        <dbReference type="Proteomes" id="UP001201273"/>
    </source>
</evidence>
<dbReference type="EMBL" id="JAIMJA010000005">
    <property type="protein sequence ID" value="MCE2594373.1"/>
    <property type="molecule type" value="Genomic_DNA"/>
</dbReference>
<protein>
    <recommendedName>
        <fullName evidence="4">Adhesin</fullName>
    </recommendedName>
</protein>
<reference evidence="2 3" key="1">
    <citation type="journal article" date="2022" name="Environ. Microbiol. Rep.">
        <title>Eco-phylogenetic analyses reveal divergent evolution of vitamin B12 metabolism in the marine bacterial family 'Psychromonadaceae'.</title>
        <authorList>
            <person name="Jin X."/>
            <person name="Yang Y."/>
            <person name="Cao H."/>
            <person name="Gao B."/>
            <person name="Zhao Z."/>
        </authorList>
    </citation>
    <scope>NUCLEOTIDE SEQUENCE [LARGE SCALE GENOMIC DNA]</scope>
    <source>
        <strain evidence="2 3">MKS20</strain>
    </source>
</reference>
<comment type="caution">
    <text evidence="2">The sequence shown here is derived from an EMBL/GenBank/DDBJ whole genome shotgun (WGS) entry which is preliminary data.</text>
</comment>
<evidence type="ECO:0000256" key="1">
    <source>
        <dbReference type="SAM" id="SignalP"/>
    </source>
</evidence>
<name>A0ABS8W739_9GAMM</name>
<feature type="signal peptide" evidence="1">
    <location>
        <begin position="1"/>
        <end position="25"/>
    </location>
</feature>
<sequence length="136" mass="14823">MKGKLSLSVKTLIMLAALPCSQVFAAIGANPIIDCTYSRYSDKFGLSNDELKLKFEIDPTGPTGFIIADNGSIKQVKLVYKGNGAAFIDETSTGEVLVTSIDRHLNSVHSSHRVSLQGSLFAKQYYGTCKSTKEWQ</sequence>
<dbReference type="RefSeq" id="WP_233051916.1">
    <property type="nucleotide sequence ID" value="NZ_JAIMJA010000005.1"/>
</dbReference>
<evidence type="ECO:0008006" key="4">
    <source>
        <dbReference type="Google" id="ProtNLM"/>
    </source>
</evidence>
<evidence type="ECO:0000313" key="2">
    <source>
        <dbReference type="EMBL" id="MCE2594373.1"/>
    </source>
</evidence>
<accession>A0ABS8W739</accession>
<feature type="chain" id="PRO_5045050997" description="Adhesin" evidence="1">
    <location>
        <begin position="26"/>
        <end position="136"/>
    </location>
</feature>
<keyword evidence="3" id="KW-1185">Reference proteome</keyword>
<proteinExistence type="predicted"/>
<gene>
    <name evidence="2" type="ORF">K6Y31_06055</name>
</gene>